<dbReference type="EMBL" id="RCMK01000154">
    <property type="protein sequence ID" value="KAG2946572.1"/>
    <property type="molecule type" value="Genomic_DNA"/>
</dbReference>
<dbReference type="Proteomes" id="UP000736787">
    <property type="component" value="Unassembled WGS sequence"/>
</dbReference>
<feature type="region of interest" description="Disordered" evidence="1">
    <location>
        <begin position="1"/>
        <end position="22"/>
    </location>
</feature>
<dbReference type="EMBL" id="RCMI01000141">
    <property type="protein sequence ID" value="KAG2930706.1"/>
    <property type="molecule type" value="Genomic_DNA"/>
</dbReference>
<evidence type="ECO:0000313" key="2">
    <source>
        <dbReference type="EMBL" id="KAG2930706.1"/>
    </source>
</evidence>
<accession>A0A8T1CZN2</accession>
<comment type="caution">
    <text evidence="2">The sequence shown here is derived from an EMBL/GenBank/DDBJ whole genome shotgun (WGS) entry which is preliminary data.</text>
</comment>
<dbReference type="EMBL" id="RCML01000151">
    <property type="protein sequence ID" value="KAG2988530.1"/>
    <property type="molecule type" value="Genomic_DNA"/>
</dbReference>
<dbReference type="Proteomes" id="UP000774804">
    <property type="component" value="Unassembled WGS sequence"/>
</dbReference>
<evidence type="ECO:0000313" key="3">
    <source>
        <dbReference type="EMBL" id="KAG2946572.1"/>
    </source>
</evidence>
<dbReference type="Proteomes" id="UP000697107">
    <property type="component" value="Unassembled WGS sequence"/>
</dbReference>
<proteinExistence type="predicted"/>
<dbReference type="AlphaFoldDB" id="A0A8T1CZN2"/>
<name>A0A8T1CZN2_9STRA</name>
<dbReference type="VEuPathDB" id="FungiDB:PC110_g4352"/>
<evidence type="ECO:0000313" key="5">
    <source>
        <dbReference type="Proteomes" id="UP000774804"/>
    </source>
</evidence>
<evidence type="ECO:0000256" key="1">
    <source>
        <dbReference type="SAM" id="MobiDB-lite"/>
    </source>
</evidence>
<gene>
    <name evidence="2" type="ORF">PC115_g6370</name>
    <name evidence="3" type="ORF">PC117_g7519</name>
    <name evidence="4" type="ORF">PC118_g6665</name>
</gene>
<protein>
    <submittedName>
        <fullName evidence="2">Uncharacterized protein</fullName>
    </submittedName>
</protein>
<evidence type="ECO:0000313" key="4">
    <source>
        <dbReference type="EMBL" id="KAG2988530.1"/>
    </source>
</evidence>
<dbReference type="VEuPathDB" id="FungiDB:PC110_g4353"/>
<organism evidence="2 5">
    <name type="scientific">Phytophthora cactorum</name>
    <dbReference type="NCBI Taxonomy" id="29920"/>
    <lineage>
        <taxon>Eukaryota</taxon>
        <taxon>Sar</taxon>
        <taxon>Stramenopiles</taxon>
        <taxon>Oomycota</taxon>
        <taxon>Peronosporomycetes</taxon>
        <taxon>Peronosporales</taxon>
        <taxon>Peronosporaceae</taxon>
        <taxon>Phytophthora</taxon>
    </lineage>
</organism>
<sequence length="723" mass="82262">MVKRRAATANRNMKKPRHLAPPSPDVITLPDLVTLLHLQIVPFLSPHDLSRLLRCLSHLLKPALSESLATFGLQTFYERDSVHLGQKCCSDWHQLVPEEAEGGEGICIECFPAPPKDLPLPRLHNARVHLLEAMCLADEGLTAVCDGVLQMHYGQFASPRFGSMQPVVFSLAEALEMQLEETNNKPTKSRKVEEDIQVDEIDTDDVEQLTRLMDTVQMGVGTQFFSGRKQNCTPANAVEAHWRRIVVDLETGTTICRYCQFITEHSSKHRCERCTQVFARLLQQHCAALYQPLKLFMLQHLKHVRYVKPCRGWNCTNNDFQGDYLMDLIAGFTPAGVLCGVYLTDLRILPRMISDRLAMGAFKPVEWRLLGLLRSWHQGVESKQLDEEGGGEKENKDYFKEDALNLLVQCSPSVSQDVRDAVASQGLKTFYDREEVHFGKGCMRDWHRLVPSKTAAGHRDRCGCSRNGLPNDLPLPRLLNARHHLLEAMCLIYKGIQPHCFQVLQLDRSFERRQYGVLQPVVYSLAAALEDQLDVARKSGQQLDPINVKDVAELTHLMDSLETNFGSRFFRSTDCSPAGMVEAHWKNIHVNLAADTTYCHFCDVNTDIMVEGPLNPQFREAEYEFLMRQHCRDVYQPLKKFMTRHLQHVRYVRPPRGWNEAGNNFQGNEWLDLIAGFTPGGVLCGVYLTDIRIPSTWINDRLAPGAYPFDENAIDLTRLRIAY</sequence>
<feature type="compositionally biased region" description="Basic residues" evidence="1">
    <location>
        <begin position="1"/>
        <end position="18"/>
    </location>
</feature>
<reference evidence="2" key="1">
    <citation type="submission" date="2018-10" db="EMBL/GenBank/DDBJ databases">
        <title>Effector identification in a new, highly contiguous assembly of the strawberry crown rot pathogen Phytophthora cactorum.</title>
        <authorList>
            <person name="Armitage A.D."/>
            <person name="Nellist C.F."/>
            <person name="Bates H."/>
            <person name="Vickerstaff R.J."/>
            <person name="Harrison R.J."/>
        </authorList>
    </citation>
    <scope>NUCLEOTIDE SEQUENCE</scope>
    <source>
        <strain evidence="2">4032</strain>
        <strain evidence="3">4040</strain>
        <strain evidence="4">P415</strain>
    </source>
</reference>